<comment type="caution">
    <text evidence="2">The sequence shown here is derived from an EMBL/GenBank/DDBJ whole genome shotgun (WGS) entry which is preliminary data.</text>
</comment>
<reference evidence="2 3" key="1">
    <citation type="submission" date="2023-12" db="EMBL/GenBank/DDBJ databases">
        <title>Sinomonas terricola sp. nov, isolated from litchi orchard soil in Guangdong, PR China.</title>
        <authorList>
            <person name="Jiaxin W."/>
            <person name="Yang Z."/>
            <person name="Honghui Z."/>
        </authorList>
    </citation>
    <scope>NUCLEOTIDE SEQUENCE [LARGE SCALE GENOMIC DNA]</scope>
    <source>
        <strain evidence="2 3">JGH33</strain>
    </source>
</reference>
<keyword evidence="3" id="KW-1185">Reference proteome</keyword>
<proteinExistence type="predicted"/>
<dbReference type="Proteomes" id="UP001304769">
    <property type="component" value="Unassembled WGS sequence"/>
</dbReference>
<gene>
    <name evidence="2" type="ORF">SPF06_10005</name>
</gene>
<evidence type="ECO:0000313" key="3">
    <source>
        <dbReference type="Proteomes" id="UP001304769"/>
    </source>
</evidence>
<evidence type="ECO:0000313" key="2">
    <source>
        <dbReference type="EMBL" id="MEA5455051.1"/>
    </source>
</evidence>
<dbReference type="RefSeq" id="WP_323278904.1">
    <property type="nucleotide sequence ID" value="NZ_JAYGGQ010000006.1"/>
</dbReference>
<keyword evidence="1" id="KW-0732">Signal</keyword>
<accession>A0ABU5T6C7</accession>
<sequence length="215" mass="22127">MTPRKLFPRRHLGAGASIVAGLFMASLALAAAAFASGSTVLPDSTAQTPAWVNGQTVTVQYPQLFFCDHSVAASSSTGCEVGQDSNVGPVPNADRNELFVIVPLFANPSPAPMCPIASCPNHPLTIDLSRIAGALGTTPDAVANLPLPAHSHILAAPGGGWWDIKVVAVTNQTAWAQLAAGKNEATMDALLNTPGSGVVGPIPTNFYLFFNIVGS</sequence>
<feature type="chain" id="PRO_5046826569" description="Secreted protein" evidence="1">
    <location>
        <begin position="36"/>
        <end position="215"/>
    </location>
</feature>
<protein>
    <recommendedName>
        <fullName evidence="4">Secreted protein</fullName>
    </recommendedName>
</protein>
<dbReference type="EMBL" id="JAYGGQ010000006">
    <property type="protein sequence ID" value="MEA5455051.1"/>
    <property type="molecule type" value="Genomic_DNA"/>
</dbReference>
<name>A0ABU5T6C7_9MICC</name>
<organism evidence="2 3">
    <name type="scientific">Sinomonas terricola</name>
    <dbReference type="NCBI Taxonomy" id="3110330"/>
    <lineage>
        <taxon>Bacteria</taxon>
        <taxon>Bacillati</taxon>
        <taxon>Actinomycetota</taxon>
        <taxon>Actinomycetes</taxon>
        <taxon>Micrococcales</taxon>
        <taxon>Micrococcaceae</taxon>
        <taxon>Sinomonas</taxon>
    </lineage>
</organism>
<evidence type="ECO:0008006" key="4">
    <source>
        <dbReference type="Google" id="ProtNLM"/>
    </source>
</evidence>
<feature type="signal peptide" evidence="1">
    <location>
        <begin position="1"/>
        <end position="35"/>
    </location>
</feature>
<evidence type="ECO:0000256" key="1">
    <source>
        <dbReference type="SAM" id="SignalP"/>
    </source>
</evidence>